<organism evidence="1 2">
    <name type="scientific">Pyrenophora teres f. teres</name>
    <dbReference type="NCBI Taxonomy" id="97479"/>
    <lineage>
        <taxon>Eukaryota</taxon>
        <taxon>Fungi</taxon>
        <taxon>Dikarya</taxon>
        <taxon>Ascomycota</taxon>
        <taxon>Pezizomycotina</taxon>
        <taxon>Dothideomycetes</taxon>
        <taxon>Pleosporomycetidae</taxon>
        <taxon>Pleosporales</taxon>
        <taxon>Pleosporineae</taxon>
        <taxon>Pleosporaceae</taxon>
        <taxon>Pyrenophora</taxon>
    </lineage>
</organism>
<dbReference type="EMBL" id="HG992981">
    <property type="protein sequence ID" value="CAE7179697.1"/>
    <property type="molecule type" value="Genomic_DNA"/>
</dbReference>
<gene>
    <name evidence="1" type="ORF">PTTW11_06618</name>
</gene>
<protein>
    <submittedName>
        <fullName evidence="1">CAF-1 p150 multi-domain protein</fullName>
    </submittedName>
</protein>
<name>A0A6S6W4Q1_9PLEO</name>
<evidence type="ECO:0000313" key="1">
    <source>
        <dbReference type="EMBL" id="CAE7179697.1"/>
    </source>
</evidence>
<dbReference type="PANTHER" id="PTHR36587:SF2">
    <property type="entry name" value="EXPRESSION SITE-ASSOCIATED GENE 3 (ESAG3)-LIKE PROTEIN"/>
    <property type="match status" value="1"/>
</dbReference>
<evidence type="ECO:0000313" key="2">
    <source>
        <dbReference type="Proteomes" id="UP000472372"/>
    </source>
</evidence>
<dbReference type="CDD" id="cd22997">
    <property type="entry name" value="GT_LH"/>
    <property type="match status" value="1"/>
</dbReference>
<sequence length="672" mass="77322">MGMEHHEVIPSKYQHLSSYYQWRSRLSSLPPIVDAPLKTPSNTTLQIENGAIGHVPPKLKKTSPNFHLITPSNQDTHGFCQTTLSAMLLNYPPPTVPLLYARIETDVQREGDTLNSTLNYLNNKKLVKDEDLVLIVDGQESWFQLPSDVLVIQYKKLLADANLRLKSKYGVDKHGYQKFNQTIIFGAQKLCENNDKACEYVPPSILPNKTYATETSHHISDVPAKFISSKMVMGPAADMRVLYQAAVKKFTEATSQSQTMQSVFATLFAEQQFKRDEFEVVRKSMGTKLKEFLTGGSTVTEQRLQRADFKLSDLVRHEFSMGLDYTHTLFQPISYCKEDELVPRVHDNSAEISRHSHAPNAQQISLPSALNQTRSPFWRPDFAKHNPSPNQKPAYIDDLEYKTELDNMPDHKVPWSEIPLIQNTYTGTIPAILLNDPHHFTFEKIPAANITWNSLWYSKHRRAMLRNYFRARQSPDGYHNSLVGGDRYWDTRGGRGGVWTAAGQIWFPWGEVDGVCGSVAHLKEAFQDGKGVWLQELEKDSESKRLDDQRYYTKAKELAAEKDKKIEAGKILRAKEKERERGKEKEEEERKKEEEKVEETKEEKTEKIDFEKLKEVEKEEESSTEKETEKEEEEKINFDKFKELDTAMVQKGEDRKKRSNGLDMELGCLRYC</sequence>
<dbReference type="AlphaFoldDB" id="A0A6S6W4Q1"/>
<reference evidence="1" key="1">
    <citation type="submission" date="2021-02" db="EMBL/GenBank/DDBJ databases">
        <authorList>
            <person name="Syme A R."/>
            <person name="Syme A R."/>
            <person name="Moolhuijzen P."/>
        </authorList>
    </citation>
    <scope>NUCLEOTIDE SEQUENCE</scope>
    <source>
        <strain evidence="1">W1-1</strain>
    </source>
</reference>
<accession>A0A6S6W4Q1</accession>
<dbReference type="PANTHER" id="PTHR36587">
    <property type="entry name" value="EXPRESSION SITE-ASSOCIATED GENE 3 (ESAG3)-LIKE PROTEIN"/>
    <property type="match status" value="1"/>
</dbReference>
<dbReference type="Proteomes" id="UP000472372">
    <property type="component" value="Chromosome 5"/>
</dbReference>
<proteinExistence type="predicted"/>